<dbReference type="KEGG" id="cbei:LF65_01022"/>
<dbReference type="STRING" id="1520.LF65_01022"/>
<accession>A0A0B5QHD6</accession>
<reference evidence="4" key="1">
    <citation type="submission" date="2014-12" db="EMBL/GenBank/DDBJ databases">
        <title>Genome sequence of Clostridium beijerinckii strain 59B.</title>
        <authorList>
            <person name="Little G.T."/>
            <person name="Minton N.P."/>
        </authorList>
    </citation>
    <scope>NUCLEOTIDE SEQUENCE [LARGE SCALE GENOMIC DNA]</scope>
    <source>
        <strain evidence="4">59B</strain>
    </source>
</reference>
<dbReference type="InterPro" id="IPR008756">
    <property type="entry name" value="Peptidase_M56"/>
</dbReference>
<feature type="domain" description="Peptidase M56" evidence="2">
    <location>
        <begin position="11"/>
        <end position="322"/>
    </location>
</feature>
<dbReference type="Pfam" id="PF05569">
    <property type="entry name" value="Peptidase_M56"/>
    <property type="match status" value="1"/>
</dbReference>
<feature type="transmembrane region" description="Helical" evidence="1">
    <location>
        <begin position="7"/>
        <end position="29"/>
    </location>
</feature>
<evidence type="ECO:0000256" key="1">
    <source>
        <dbReference type="SAM" id="Phobius"/>
    </source>
</evidence>
<evidence type="ECO:0000259" key="2">
    <source>
        <dbReference type="Pfam" id="PF05569"/>
    </source>
</evidence>
<organism evidence="3 4">
    <name type="scientific">Clostridium beijerinckii</name>
    <name type="common">Clostridium MP</name>
    <dbReference type="NCBI Taxonomy" id="1520"/>
    <lineage>
        <taxon>Bacteria</taxon>
        <taxon>Bacillati</taxon>
        <taxon>Bacillota</taxon>
        <taxon>Clostridia</taxon>
        <taxon>Eubacteriales</taxon>
        <taxon>Clostridiaceae</taxon>
        <taxon>Clostridium</taxon>
    </lineage>
</organism>
<proteinExistence type="predicted"/>
<dbReference type="PANTHER" id="PTHR34978">
    <property type="entry name" value="POSSIBLE SENSOR-TRANSDUCER PROTEIN BLAR"/>
    <property type="match status" value="1"/>
</dbReference>
<feature type="transmembrane region" description="Helical" evidence="1">
    <location>
        <begin position="328"/>
        <end position="348"/>
    </location>
</feature>
<protein>
    <submittedName>
        <fullName evidence="3">Peptidase M56, BlaR1</fullName>
    </submittedName>
</protein>
<dbReference type="EMBL" id="CP010086">
    <property type="protein sequence ID" value="AJG97641.1"/>
    <property type="molecule type" value="Genomic_DNA"/>
</dbReference>
<evidence type="ECO:0000313" key="4">
    <source>
        <dbReference type="Proteomes" id="UP000031866"/>
    </source>
</evidence>
<feature type="transmembrane region" description="Helical" evidence="1">
    <location>
        <begin position="35"/>
        <end position="54"/>
    </location>
</feature>
<dbReference type="AlphaFoldDB" id="A0A0B5QHD6"/>
<feature type="transmembrane region" description="Helical" evidence="1">
    <location>
        <begin position="125"/>
        <end position="151"/>
    </location>
</feature>
<gene>
    <name evidence="3" type="ORF">LF65_01022</name>
</gene>
<dbReference type="CDD" id="cd07341">
    <property type="entry name" value="M56_BlaR1_MecR1_like"/>
    <property type="match status" value="1"/>
</dbReference>
<dbReference type="OrthoDB" id="9816453at2"/>
<dbReference type="Proteomes" id="UP000031866">
    <property type="component" value="Chromosome"/>
</dbReference>
<keyword evidence="1" id="KW-1133">Transmembrane helix</keyword>
<dbReference type="RefSeq" id="WP_041894566.1">
    <property type="nucleotide sequence ID" value="NZ_CP010086.2"/>
</dbReference>
<keyword evidence="1" id="KW-0812">Transmembrane</keyword>
<dbReference type="PANTHER" id="PTHR34978:SF3">
    <property type="entry name" value="SLR0241 PROTEIN"/>
    <property type="match status" value="1"/>
</dbReference>
<keyword evidence="1" id="KW-0472">Membrane</keyword>
<dbReference type="InterPro" id="IPR052173">
    <property type="entry name" value="Beta-lactam_resp_regulator"/>
</dbReference>
<feature type="transmembrane region" description="Helical" evidence="1">
    <location>
        <begin position="239"/>
        <end position="258"/>
    </location>
</feature>
<name>A0A0B5QHD6_CLOBE</name>
<evidence type="ECO:0000313" key="3">
    <source>
        <dbReference type="EMBL" id="AJG97641.1"/>
    </source>
</evidence>
<sequence>MEILEKIFLCTLQISLSASISALLIILILKLFNKYIGIRVKNILLILLLIRFLVPITPDMNNNFLNTLYQKCENTLNLSKSNTNLELAKFDSEVSKKSIENNIYNQKTQIETEDKTQSTNKQNSILKIISCIWIIGVLIIDIILFLSMLIFKRKTKHLETDMYPEIQSVIDLCKDKANISSNISFYVCDNLNSPCILGITKPKIYLPKHILNINDNNLLSHIFLHELLHYKRKDLLCNFLSTIVFSIHWFNPIVWFLLNKIKLYREYACDACVLELLGEKEAIKYGMSLINLSKMFLNKTPHSNLAIFFETNNQMKGRIEMIKKFKTGSYRISIMGIFGCVLITIIMLTNSINVNALDINTSKLATENNTEINTPSKFIVDTPDKSYYDIGKVEKVAGFKFKLPDSPQLSRASSLQLIKLSDQDNVLLIYLDGDNKFTFQVSEKDPLEYLKKIATVKGGSKNYIESKEESMKLGDIDGFNVILTQISPSQTLKNGDVIPERKDVDKYFAWKNEGLWYSIRYNSPLKNSGKNANQGSNISQDNIETIAKSIVYPDEIKNVKYSVEKDAPSTEIATMMIYDKEDLESAKKYLGFNPKFPLKINEDITINQSAVGISDNSDIKNNNISYELNNIYLNKNGSITFNQKKASKEYEDMKKSGYTTIYNNENNKTEQIKVQKLTINNNDVFKYLYDENYPDGTSGSNGEYFWKENNIYYSVCFFGNTDNSDEIAKEFITSNPID</sequence>